<dbReference type="EMBL" id="OA571688">
    <property type="protein sequence ID" value="CAD7204122.1"/>
    <property type="molecule type" value="Genomic_DNA"/>
</dbReference>
<dbReference type="InterPro" id="IPR036322">
    <property type="entry name" value="WD40_repeat_dom_sf"/>
</dbReference>
<dbReference type="GO" id="GO:0016239">
    <property type="term" value="P:positive regulation of macroautophagy"/>
    <property type="evidence" value="ECO:0007669"/>
    <property type="project" value="TreeGrafter"/>
</dbReference>
<dbReference type="GO" id="GO:0005829">
    <property type="term" value="C:cytosol"/>
    <property type="evidence" value="ECO:0007669"/>
    <property type="project" value="TreeGrafter"/>
</dbReference>
<keyword evidence="2 5" id="KW-0853">WD repeat</keyword>
<dbReference type="SMART" id="SM00320">
    <property type="entry name" value="WD40"/>
    <property type="match status" value="3"/>
</dbReference>
<dbReference type="GO" id="GO:0034198">
    <property type="term" value="P:cellular response to amino acid starvation"/>
    <property type="evidence" value="ECO:0007669"/>
    <property type="project" value="TreeGrafter"/>
</dbReference>
<dbReference type="Pfam" id="PF00400">
    <property type="entry name" value="WD40"/>
    <property type="match status" value="3"/>
</dbReference>
<evidence type="ECO:0000256" key="1">
    <source>
        <dbReference type="ARBA" id="ARBA00008134"/>
    </source>
</evidence>
<protein>
    <recommendedName>
        <fullName evidence="4">GATOR2 complex protein WDR24</fullName>
    </recommendedName>
</protein>
<feature type="repeat" description="WD" evidence="5">
    <location>
        <begin position="393"/>
        <end position="428"/>
    </location>
</feature>
<dbReference type="InterPro" id="IPR037590">
    <property type="entry name" value="WDR24"/>
</dbReference>
<reference evidence="7" key="1">
    <citation type="submission" date="2020-11" db="EMBL/GenBank/DDBJ databases">
        <authorList>
            <person name="Tran Van P."/>
        </authorList>
    </citation>
    <scope>NUCLEOTIDE SEQUENCE</scope>
</reference>
<keyword evidence="3" id="KW-0677">Repeat</keyword>
<dbReference type="PANTHER" id="PTHR46200:SF1">
    <property type="entry name" value="GATOR COMPLEX PROTEIN WDR24"/>
    <property type="match status" value="1"/>
</dbReference>
<evidence type="ECO:0000256" key="3">
    <source>
        <dbReference type="ARBA" id="ARBA00022737"/>
    </source>
</evidence>
<dbReference type="GO" id="GO:0005774">
    <property type="term" value="C:vacuolar membrane"/>
    <property type="evidence" value="ECO:0007669"/>
    <property type="project" value="TreeGrafter"/>
</dbReference>
<feature type="repeat" description="WD" evidence="5">
    <location>
        <begin position="437"/>
        <end position="467"/>
    </location>
</feature>
<name>A0A7R8ZC56_TIMDO</name>
<dbReference type="GO" id="GO:0061700">
    <property type="term" value="C:GATOR2 complex"/>
    <property type="evidence" value="ECO:0007669"/>
    <property type="project" value="TreeGrafter"/>
</dbReference>
<gene>
    <name evidence="7" type="ORF">TDIB3V08_LOCUS10284</name>
</gene>
<evidence type="ECO:0000256" key="6">
    <source>
        <dbReference type="SAM" id="Coils"/>
    </source>
</evidence>
<sequence>MSNLKTRGLEKRLCLQSIEPDHILATAATNGAVVLWNLNRPSRSKQEHVFVDHKRTVNKVCFHSTEPTKLISGSQDGTMRLFDLRTKEKQSNMKSLPTVDIGFAGSAALKGIKDIKLLEFRGDCQQFLVDLCNKLLHKCPPSYKIVKGASCLSPTVMLNPSVRTNSITCALEVLQDNKQLSSVQADVVKRDYLDFVSKQEVIDYLKQFTTRSDQLDKFFMNIVSRVNASQELQYFTKNLLVLFHINAAVEQSYSVNKECLNENLHEDSLIAQHVTYDAVNAAGGFLNMTISKKIIPAVRNASGIRKEVLEKKKKIEVDLSQKRKTASEEIRKLEVKRRTVLQKSKEEAEVTGYQQLKCVKITTPMHSVGTFCMETLLVRGILSLSTIVDKPTTAPNTESVRDVQFSPHQSYVFVAVSENGNVQLWDMRRPDRWTQQFTAHSGPVFTCDWHPAEPWLATASRDKTIKISWVFFTDPSGSVQHCKMYQIRFDLNACGRVETVLECLPLSSPLLSTPRGHMLSLGYIMVGVQNVITHYTLGFRGANKVPKCSLHLTGIKECHSSQAIGFYLILLSGGNMLRKNYIIESSPISNHKVPLFHSAVETHIATGVGRTSDTRATDIHL</sequence>
<dbReference type="Gene3D" id="2.130.10.10">
    <property type="entry name" value="YVTN repeat-like/Quinoprotein amine dehydrogenase"/>
    <property type="match status" value="2"/>
</dbReference>
<dbReference type="PANTHER" id="PTHR46200">
    <property type="entry name" value="GATOR COMPLEX PROTEIN WDR24"/>
    <property type="match status" value="1"/>
</dbReference>
<dbReference type="GO" id="GO:1904263">
    <property type="term" value="P:positive regulation of TORC1 signaling"/>
    <property type="evidence" value="ECO:0007669"/>
    <property type="project" value="TreeGrafter"/>
</dbReference>
<evidence type="ECO:0000313" key="7">
    <source>
        <dbReference type="EMBL" id="CAD7204122.1"/>
    </source>
</evidence>
<feature type="coiled-coil region" evidence="6">
    <location>
        <begin position="316"/>
        <end position="343"/>
    </location>
</feature>
<dbReference type="AlphaFoldDB" id="A0A7R8ZC56"/>
<keyword evidence="6" id="KW-0175">Coiled coil</keyword>
<evidence type="ECO:0000256" key="5">
    <source>
        <dbReference type="PROSITE-ProRule" id="PRU00221"/>
    </source>
</evidence>
<comment type="similarity">
    <text evidence="1">Belongs to the WD repeat WDR24 family.</text>
</comment>
<organism evidence="7">
    <name type="scientific">Timema douglasi</name>
    <name type="common">Walking stick</name>
    <dbReference type="NCBI Taxonomy" id="61478"/>
    <lineage>
        <taxon>Eukaryota</taxon>
        <taxon>Metazoa</taxon>
        <taxon>Ecdysozoa</taxon>
        <taxon>Arthropoda</taxon>
        <taxon>Hexapoda</taxon>
        <taxon>Insecta</taxon>
        <taxon>Pterygota</taxon>
        <taxon>Neoptera</taxon>
        <taxon>Polyneoptera</taxon>
        <taxon>Phasmatodea</taxon>
        <taxon>Timematodea</taxon>
        <taxon>Timematoidea</taxon>
        <taxon>Timematidae</taxon>
        <taxon>Timema</taxon>
    </lineage>
</organism>
<dbReference type="InterPro" id="IPR001680">
    <property type="entry name" value="WD40_rpt"/>
</dbReference>
<evidence type="ECO:0000256" key="4">
    <source>
        <dbReference type="ARBA" id="ARBA00040269"/>
    </source>
</evidence>
<dbReference type="PROSITE" id="PS50082">
    <property type="entry name" value="WD_REPEATS_2"/>
    <property type="match status" value="3"/>
</dbReference>
<accession>A0A7R8ZC56</accession>
<dbReference type="SUPFAM" id="SSF50978">
    <property type="entry name" value="WD40 repeat-like"/>
    <property type="match status" value="1"/>
</dbReference>
<evidence type="ECO:0000256" key="2">
    <source>
        <dbReference type="ARBA" id="ARBA00022574"/>
    </source>
</evidence>
<feature type="repeat" description="WD" evidence="5">
    <location>
        <begin position="50"/>
        <end position="92"/>
    </location>
</feature>
<dbReference type="InterPro" id="IPR015943">
    <property type="entry name" value="WD40/YVTN_repeat-like_dom_sf"/>
</dbReference>
<proteinExistence type="inferred from homology"/>